<dbReference type="PANTHER" id="PTHR43080:SF29">
    <property type="entry name" value="OS02G0818000 PROTEIN"/>
    <property type="match status" value="1"/>
</dbReference>
<gene>
    <name evidence="5" type="ORF">Athai_15390</name>
</gene>
<keyword evidence="6" id="KW-1185">Reference proteome</keyword>
<dbReference type="PANTHER" id="PTHR43080">
    <property type="entry name" value="CBS DOMAIN-CONTAINING PROTEIN CBSX3, MITOCHONDRIAL"/>
    <property type="match status" value="1"/>
</dbReference>
<keyword evidence="1 2" id="KW-0129">CBS domain</keyword>
<dbReference type="KEGG" id="atl:Athai_15390"/>
<dbReference type="EMBL" id="AP023355">
    <property type="protein sequence ID" value="BCJ34036.1"/>
    <property type="molecule type" value="Genomic_DNA"/>
</dbReference>
<reference evidence="5 6" key="1">
    <citation type="submission" date="2020-08" db="EMBL/GenBank/DDBJ databases">
        <title>Whole genome shotgun sequence of Actinocatenispora thailandica NBRC 105041.</title>
        <authorList>
            <person name="Komaki H."/>
            <person name="Tamura T."/>
        </authorList>
    </citation>
    <scope>NUCLEOTIDE SEQUENCE [LARGE SCALE GENOMIC DNA]</scope>
    <source>
        <strain evidence="5 6">NBRC 105041</strain>
    </source>
</reference>
<dbReference type="InterPro" id="IPR000644">
    <property type="entry name" value="CBS_dom"/>
</dbReference>
<dbReference type="InterPro" id="IPR046342">
    <property type="entry name" value="CBS_dom_sf"/>
</dbReference>
<feature type="domain" description="CBS" evidence="4">
    <location>
        <begin position="93"/>
        <end position="149"/>
    </location>
</feature>
<dbReference type="PROSITE" id="PS50914">
    <property type="entry name" value="BON"/>
    <property type="match status" value="1"/>
</dbReference>
<dbReference type="Pfam" id="PF04972">
    <property type="entry name" value="BON"/>
    <property type="match status" value="1"/>
</dbReference>
<dbReference type="InterPro" id="IPR017080">
    <property type="entry name" value="UCP036990_CBS_BON"/>
</dbReference>
<dbReference type="InterPro" id="IPR007055">
    <property type="entry name" value="BON_dom"/>
</dbReference>
<dbReference type="SUPFAM" id="SSF54631">
    <property type="entry name" value="CBS-domain pair"/>
    <property type="match status" value="1"/>
</dbReference>
<feature type="domain" description="CBS" evidence="4">
    <location>
        <begin position="10"/>
        <end position="67"/>
    </location>
</feature>
<proteinExistence type="predicted"/>
<evidence type="ECO:0000313" key="6">
    <source>
        <dbReference type="Proteomes" id="UP000611640"/>
    </source>
</evidence>
<dbReference type="Proteomes" id="UP000611640">
    <property type="component" value="Chromosome"/>
</dbReference>
<evidence type="ECO:0000256" key="2">
    <source>
        <dbReference type="PROSITE-ProRule" id="PRU00703"/>
    </source>
</evidence>
<sequence>MATTKVRDVMTAPVVTINEDATYKQAVELLLGNRIGAIPVLDEQRHLAGIASESDLLAKVALVPDTLEPRLFARHRQRQAMIKAASDRVTSLMSTPVLTVSSDASLVQAARLMHDGAVNHLPVVNETGALVGIVSRGDLLQDFLRSDAEIRGDVVREVVRGALASDPTEIYVEVDDGIVTLSGQVEHDAMIPLVTQLTRAVNGVVDVVNKLTARRVSA</sequence>
<dbReference type="RefSeq" id="WP_203960821.1">
    <property type="nucleotide sequence ID" value="NZ_AP023355.1"/>
</dbReference>
<accession>A0A7R7DM51</accession>
<dbReference type="PROSITE" id="PS51371">
    <property type="entry name" value="CBS"/>
    <property type="match status" value="2"/>
</dbReference>
<evidence type="ECO:0000256" key="1">
    <source>
        <dbReference type="ARBA" id="ARBA00023122"/>
    </source>
</evidence>
<protein>
    <submittedName>
        <fullName evidence="5">CBS domain-containing protein</fullName>
    </submittedName>
</protein>
<dbReference type="Gene3D" id="3.10.580.10">
    <property type="entry name" value="CBS-domain"/>
    <property type="match status" value="1"/>
</dbReference>
<dbReference type="Pfam" id="PF00571">
    <property type="entry name" value="CBS"/>
    <property type="match status" value="2"/>
</dbReference>
<evidence type="ECO:0000313" key="5">
    <source>
        <dbReference type="EMBL" id="BCJ34036.1"/>
    </source>
</evidence>
<dbReference type="Gene3D" id="3.30.1340.30">
    <property type="match status" value="1"/>
</dbReference>
<dbReference type="InterPro" id="IPR051257">
    <property type="entry name" value="Diverse_CBS-Domain"/>
</dbReference>
<dbReference type="SMART" id="SM00116">
    <property type="entry name" value="CBS"/>
    <property type="match status" value="2"/>
</dbReference>
<evidence type="ECO:0000259" key="3">
    <source>
        <dbReference type="PROSITE" id="PS50914"/>
    </source>
</evidence>
<dbReference type="AlphaFoldDB" id="A0A7R7DM51"/>
<evidence type="ECO:0000259" key="4">
    <source>
        <dbReference type="PROSITE" id="PS51371"/>
    </source>
</evidence>
<dbReference type="CDD" id="cd04586">
    <property type="entry name" value="CBS_pair_BON_assoc"/>
    <property type="match status" value="1"/>
</dbReference>
<feature type="domain" description="BON" evidence="3">
    <location>
        <begin position="146"/>
        <end position="215"/>
    </location>
</feature>
<name>A0A7R7DM51_9ACTN</name>
<dbReference type="PIRSF" id="PIRSF036990">
    <property type="entry name" value="UCP036990_CBS_BON"/>
    <property type="match status" value="1"/>
</dbReference>
<organism evidence="5 6">
    <name type="scientific">Actinocatenispora thailandica</name>
    <dbReference type="NCBI Taxonomy" id="227318"/>
    <lineage>
        <taxon>Bacteria</taxon>
        <taxon>Bacillati</taxon>
        <taxon>Actinomycetota</taxon>
        <taxon>Actinomycetes</taxon>
        <taxon>Micromonosporales</taxon>
        <taxon>Micromonosporaceae</taxon>
        <taxon>Actinocatenispora</taxon>
    </lineage>
</organism>